<dbReference type="RefSeq" id="WP_210310477.1">
    <property type="nucleotide sequence ID" value="NZ_BMZE01000002.1"/>
</dbReference>
<evidence type="ECO:0008006" key="4">
    <source>
        <dbReference type="Google" id="ProtNLM"/>
    </source>
</evidence>
<evidence type="ECO:0000313" key="2">
    <source>
        <dbReference type="EMBL" id="GHA25742.1"/>
    </source>
</evidence>
<dbReference type="Proteomes" id="UP000646579">
    <property type="component" value="Unassembled WGS sequence"/>
</dbReference>
<proteinExistence type="predicted"/>
<comment type="caution">
    <text evidence="2">The sequence shown here is derived from an EMBL/GenBank/DDBJ whole genome shotgun (WGS) entry which is preliminary data.</text>
</comment>
<dbReference type="EMBL" id="BMZE01000002">
    <property type="protein sequence ID" value="GHA25742.1"/>
    <property type="molecule type" value="Genomic_DNA"/>
</dbReference>
<sequence length="200" mass="21923">MAGLFYTFRRCSTLILAGASCLMVPVSAGAHEFTAALEQMAHDHIAHIASDPDIVRAVKEQNLQTALLGDAEIEALDQTWRAEVDAVDQPFISEVMGKPGSTLLFNYQEQAEGLFTEMFVTDARGLNVVQSTMTSDYWQGDEDKWQQSFGQGPGAIHISDIEYDDSSQVFQSQVSIPVVDSITNEAIGAITVGVDLWYLE</sequence>
<keyword evidence="1" id="KW-0732">Signal</keyword>
<evidence type="ECO:0000313" key="3">
    <source>
        <dbReference type="Proteomes" id="UP000646579"/>
    </source>
</evidence>
<keyword evidence="3" id="KW-1185">Reference proteome</keyword>
<gene>
    <name evidence="2" type="ORF">GCM10007989_21800</name>
</gene>
<reference evidence="2" key="1">
    <citation type="journal article" date="2014" name="Int. J. Syst. Evol. Microbiol.">
        <title>Complete genome sequence of Corynebacterium casei LMG S-19264T (=DSM 44701T), isolated from a smear-ripened cheese.</title>
        <authorList>
            <consortium name="US DOE Joint Genome Institute (JGI-PGF)"/>
            <person name="Walter F."/>
            <person name="Albersmeier A."/>
            <person name="Kalinowski J."/>
            <person name="Ruckert C."/>
        </authorList>
    </citation>
    <scope>NUCLEOTIDE SEQUENCE</scope>
    <source>
        <strain evidence="2">KCTC 32437</strain>
    </source>
</reference>
<reference evidence="2" key="2">
    <citation type="submission" date="2020-09" db="EMBL/GenBank/DDBJ databases">
        <authorList>
            <person name="Sun Q."/>
            <person name="Kim S."/>
        </authorList>
    </citation>
    <scope>NUCLEOTIDE SEQUENCE</scope>
    <source>
        <strain evidence="2">KCTC 32437</strain>
    </source>
</reference>
<feature type="signal peptide" evidence="1">
    <location>
        <begin position="1"/>
        <end position="30"/>
    </location>
</feature>
<organism evidence="2 3">
    <name type="scientific">Devosia pacifica</name>
    <dbReference type="NCBI Taxonomy" id="1335967"/>
    <lineage>
        <taxon>Bacteria</taxon>
        <taxon>Pseudomonadati</taxon>
        <taxon>Pseudomonadota</taxon>
        <taxon>Alphaproteobacteria</taxon>
        <taxon>Hyphomicrobiales</taxon>
        <taxon>Devosiaceae</taxon>
        <taxon>Devosia</taxon>
    </lineage>
</organism>
<feature type="chain" id="PRO_5037711316" description="Methyl-accepting chemotaxis protein" evidence="1">
    <location>
        <begin position="31"/>
        <end position="200"/>
    </location>
</feature>
<evidence type="ECO:0000256" key="1">
    <source>
        <dbReference type="SAM" id="SignalP"/>
    </source>
</evidence>
<protein>
    <recommendedName>
        <fullName evidence="4">Methyl-accepting chemotaxis protein</fullName>
    </recommendedName>
</protein>
<name>A0A918S5W2_9HYPH</name>
<accession>A0A918S5W2</accession>
<dbReference type="AlphaFoldDB" id="A0A918S5W2"/>